<sequence>MRVDGFGIFVVLFIMWVVVPAVIGFILYLIVRLGVKHGLRSYDSDKSRSKPPAM</sequence>
<reference evidence="2 3" key="1">
    <citation type="submission" date="2020-08" db="EMBL/GenBank/DDBJ databases">
        <title>A Genomic Blueprint of the Chicken Gut Microbiome.</title>
        <authorList>
            <person name="Gilroy R."/>
            <person name="Ravi A."/>
            <person name="Getino M."/>
            <person name="Pursley I."/>
            <person name="Horton D.L."/>
            <person name="Alikhan N.-F."/>
            <person name="Baker D."/>
            <person name="Gharbi K."/>
            <person name="Hall N."/>
            <person name="Watson M."/>
            <person name="Adriaenssens E.M."/>
            <person name="Foster-Nyarko E."/>
            <person name="Jarju S."/>
            <person name="Secka A."/>
            <person name="Antonio M."/>
            <person name="Oren A."/>
            <person name="Chaudhuri R."/>
            <person name="La Ragione R.M."/>
            <person name="Hildebrand F."/>
            <person name="Pallen M.J."/>
        </authorList>
    </citation>
    <scope>NUCLEOTIDE SEQUENCE [LARGE SCALE GENOMIC DNA]</scope>
    <source>
        <strain evidence="2 3">Sa2CUA1</strain>
    </source>
</reference>
<feature type="transmembrane region" description="Helical" evidence="1">
    <location>
        <begin position="6"/>
        <end position="31"/>
    </location>
</feature>
<comment type="caution">
    <text evidence="2">The sequence shown here is derived from an EMBL/GenBank/DDBJ whole genome shotgun (WGS) entry which is preliminary data.</text>
</comment>
<keyword evidence="1" id="KW-0472">Membrane</keyword>
<dbReference type="EMBL" id="JACSQD010000001">
    <property type="protein sequence ID" value="MBD7993978.1"/>
    <property type="molecule type" value="Genomic_DNA"/>
</dbReference>
<accession>A0ABR8UN55</accession>
<evidence type="ECO:0000313" key="2">
    <source>
        <dbReference type="EMBL" id="MBD7993978.1"/>
    </source>
</evidence>
<keyword evidence="1" id="KW-0812">Transmembrane</keyword>
<dbReference type="RefSeq" id="WP_191806377.1">
    <property type="nucleotide sequence ID" value="NZ_JACSQD010000001.1"/>
</dbReference>
<name>A0ABR8UN55_9MICC</name>
<organism evidence="2 3">
    <name type="scientific">Arthrobacter gallicola</name>
    <dbReference type="NCBI Taxonomy" id="2762225"/>
    <lineage>
        <taxon>Bacteria</taxon>
        <taxon>Bacillati</taxon>
        <taxon>Actinomycetota</taxon>
        <taxon>Actinomycetes</taxon>
        <taxon>Micrococcales</taxon>
        <taxon>Micrococcaceae</taxon>
        <taxon>Arthrobacter</taxon>
    </lineage>
</organism>
<dbReference type="Proteomes" id="UP000609874">
    <property type="component" value="Unassembled WGS sequence"/>
</dbReference>
<gene>
    <name evidence="2" type="ORF">H9639_01525</name>
</gene>
<evidence type="ECO:0000313" key="3">
    <source>
        <dbReference type="Proteomes" id="UP000609874"/>
    </source>
</evidence>
<protein>
    <submittedName>
        <fullName evidence="2">Uncharacterized protein</fullName>
    </submittedName>
</protein>
<evidence type="ECO:0000256" key="1">
    <source>
        <dbReference type="SAM" id="Phobius"/>
    </source>
</evidence>
<proteinExistence type="predicted"/>
<keyword evidence="3" id="KW-1185">Reference proteome</keyword>
<keyword evidence="1" id="KW-1133">Transmembrane helix</keyword>